<dbReference type="Pfam" id="PF02026">
    <property type="entry name" value="RyR"/>
    <property type="match status" value="1"/>
</dbReference>
<dbReference type="RefSeq" id="WP_304536968.1">
    <property type="nucleotide sequence ID" value="NZ_JAUQOM010000009.1"/>
</dbReference>
<keyword evidence="4" id="KW-1185">Reference proteome</keyword>
<dbReference type="Gene3D" id="6.20.350.10">
    <property type="match status" value="1"/>
</dbReference>
<protein>
    <submittedName>
        <fullName evidence="3">RyR domain-containing protein</fullName>
    </submittedName>
</protein>
<evidence type="ECO:0000313" key="4">
    <source>
        <dbReference type="Proteomes" id="UP001176471"/>
    </source>
</evidence>
<dbReference type="Proteomes" id="UP001176471">
    <property type="component" value="Unassembled WGS sequence"/>
</dbReference>
<name>A0ABT8ZPS8_9SPHN</name>
<evidence type="ECO:0000313" key="3">
    <source>
        <dbReference type="EMBL" id="MDO7836550.1"/>
    </source>
</evidence>
<comment type="caution">
    <text evidence="3">The sequence shown here is derived from an EMBL/GenBank/DDBJ whole genome shotgun (WGS) entry which is preliminary data.</text>
</comment>
<feature type="domain" description="Ryanodine receptor Ryr" evidence="2">
    <location>
        <begin position="506"/>
        <end position="570"/>
    </location>
</feature>
<evidence type="ECO:0000259" key="2">
    <source>
        <dbReference type="Pfam" id="PF02026"/>
    </source>
</evidence>
<accession>A0ABT8ZPS8</accession>
<feature type="transmembrane region" description="Helical" evidence="1">
    <location>
        <begin position="20"/>
        <end position="42"/>
    </location>
</feature>
<keyword evidence="1" id="KW-1133">Transmembrane helix</keyword>
<dbReference type="EMBL" id="JAUQOM010000009">
    <property type="protein sequence ID" value="MDO7836550.1"/>
    <property type="molecule type" value="Genomic_DNA"/>
</dbReference>
<gene>
    <name evidence="3" type="ORF">Q4610_16000</name>
</gene>
<keyword evidence="1" id="KW-0472">Membrane</keyword>
<proteinExistence type="predicted"/>
<sequence>MGGKPQTRLSGLHLPPVAPVVRFGAMGVAFLLGTWGFAQAYAQAGIASTLMQDGLRALRLIVGSFPLVLEGRDLPLALNIARWALPLLTFWSTAALAWEQVRNPLRLALIRARGGHLVIAGDADGGVAAQAATGALADGRRVLIWAQDRRATWIGDALEAGAAEVQQDAPEDSAASLALDKARAVLLLASEARANIALASAVLAQAGAVRPAGDPLDVILRVDDPDLRRSIEQRFAQGDRRTARVRLAALPDIAARQLALARPIDGFVRVGQSGRGVLVIGFSPLIERFVLRTLAGGHYRDGGKPAFAIHLSGAAEAEGAFRARHPGADALAPVRFVEARTDPARVAVLIDAHVAAQGEPVAILIDLADDDRALAVALAVDARYRAAALPAPPIHVRMAGAHDHRIGAGLLPFGAMADLADPDALLQDRHDALARSIHDFYLEGRFTEGERIGARASMQEWEDLPESFRDDNRLVADCYSLKLRDIGARLVDGDGPGLLLDADELEQLSRAEHDRWMAAKLVQGWTHGPVRDDARRLHPDIVPYDDLSEAIKDLDREQVRIMARLLSASGRRALRGLTIALTPGGDAVAADPAAVLDALATRYPDRAPIFLGDLADPWSRAMLAAVQARGALVQLTLRDHAQAILDGLPGGAARVAAELIAAADRIHAVPPGDDWLAAQGELRLAATPGDDARAIVLAPDGAILRAPWIG</sequence>
<evidence type="ECO:0000256" key="1">
    <source>
        <dbReference type="SAM" id="Phobius"/>
    </source>
</evidence>
<dbReference type="InterPro" id="IPR003032">
    <property type="entry name" value="Ryanodine_rcpt"/>
</dbReference>
<reference evidence="3" key="1">
    <citation type="submission" date="2023-07" db="EMBL/GenBank/DDBJ databases">
        <title>Bacterial whole genome sequence for Sphingobium sp. HBC34.</title>
        <authorList>
            <person name="Le V."/>
            <person name="Ko S.-R."/>
            <person name="Ahn C.-Y."/>
            <person name="Oh H.-M."/>
        </authorList>
    </citation>
    <scope>NUCLEOTIDE SEQUENCE</scope>
    <source>
        <strain evidence="3">HBC34</strain>
    </source>
</reference>
<keyword evidence="1" id="KW-0812">Transmembrane</keyword>
<organism evidence="3 4">
    <name type="scientific">Sphingobium cyanobacteriorum</name>
    <dbReference type="NCBI Taxonomy" id="3063954"/>
    <lineage>
        <taxon>Bacteria</taxon>
        <taxon>Pseudomonadati</taxon>
        <taxon>Pseudomonadota</taxon>
        <taxon>Alphaproteobacteria</taxon>
        <taxon>Sphingomonadales</taxon>
        <taxon>Sphingomonadaceae</taxon>
        <taxon>Sphingobium</taxon>
    </lineage>
</organism>